<accession>A0A8S5NU85</accession>
<sequence>MFIIYFENRMVITYLLIGMAEAGLLAYHWFRPGMTDKEYWMMVKSCILNVFFWPVITTFSVLSLIEWIYCKISFGIRAWRARRKEKQDA</sequence>
<feature type="transmembrane region" description="Helical" evidence="1">
    <location>
        <begin position="12"/>
        <end position="30"/>
    </location>
</feature>
<protein>
    <submittedName>
        <fullName evidence="2">Uncharacterized protein</fullName>
    </submittedName>
</protein>
<keyword evidence="1" id="KW-1133">Transmembrane helix</keyword>
<dbReference type="EMBL" id="BK015245">
    <property type="protein sequence ID" value="DAD97651.1"/>
    <property type="molecule type" value="Genomic_DNA"/>
</dbReference>
<name>A0A8S5NU85_9CAUD</name>
<reference evidence="2" key="1">
    <citation type="journal article" date="2021" name="Proc. Natl. Acad. Sci. U.S.A.">
        <title>A Catalog of Tens of Thousands of Viruses from Human Metagenomes Reveals Hidden Associations with Chronic Diseases.</title>
        <authorList>
            <person name="Tisza M.J."/>
            <person name="Buck C.B."/>
        </authorList>
    </citation>
    <scope>NUCLEOTIDE SEQUENCE</scope>
    <source>
        <strain evidence="2">Ct1TR2</strain>
    </source>
</reference>
<keyword evidence="1" id="KW-0812">Transmembrane</keyword>
<organism evidence="2">
    <name type="scientific">Siphoviridae sp. ct1TR2</name>
    <dbReference type="NCBI Taxonomy" id="2825309"/>
    <lineage>
        <taxon>Viruses</taxon>
        <taxon>Duplodnaviria</taxon>
        <taxon>Heunggongvirae</taxon>
        <taxon>Uroviricota</taxon>
        <taxon>Caudoviricetes</taxon>
    </lineage>
</organism>
<evidence type="ECO:0000256" key="1">
    <source>
        <dbReference type="SAM" id="Phobius"/>
    </source>
</evidence>
<keyword evidence="1" id="KW-0472">Membrane</keyword>
<feature type="transmembrane region" description="Helical" evidence="1">
    <location>
        <begin position="50"/>
        <end position="70"/>
    </location>
</feature>
<evidence type="ECO:0000313" key="2">
    <source>
        <dbReference type="EMBL" id="DAD97651.1"/>
    </source>
</evidence>
<proteinExistence type="predicted"/>